<feature type="compositionally biased region" description="Low complexity" evidence="1">
    <location>
        <begin position="17"/>
        <end position="39"/>
    </location>
</feature>
<evidence type="ECO:0000313" key="3">
    <source>
        <dbReference type="Proteomes" id="UP000314294"/>
    </source>
</evidence>
<dbReference type="Proteomes" id="UP000314294">
    <property type="component" value="Unassembled WGS sequence"/>
</dbReference>
<dbReference type="EMBL" id="SRLO01000153">
    <property type="protein sequence ID" value="TNN71193.1"/>
    <property type="molecule type" value="Genomic_DNA"/>
</dbReference>
<feature type="compositionally biased region" description="Basic and acidic residues" evidence="1">
    <location>
        <begin position="112"/>
        <end position="125"/>
    </location>
</feature>
<protein>
    <submittedName>
        <fullName evidence="2">Uncharacterized protein</fullName>
    </submittedName>
</protein>
<feature type="region of interest" description="Disordered" evidence="1">
    <location>
        <begin position="99"/>
        <end position="133"/>
    </location>
</feature>
<evidence type="ECO:0000313" key="2">
    <source>
        <dbReference type="EMBL" id="TNN71193.1"/>
    </source>
</evidence>
<reference evidence="2 3" key="1">
    <citation type="submission" date="2019-03" db="EMBL/GenBank/DDBJ databases">
        <title>First draft genome of Liparis tanakae, snailfish: a comprehensive survey of snailfish specific genes.</title>
        <authorList>
            <person name="Kim W."/>
            <person name="Song I."/>
            <person name="Jeong J.-H."/>
            <person name="Kim D."/>
            <person name="Kim S."/>
            <person name="Ryu S."/>
            <person name="Song J.Y."/>
            <person name="Lee S.K."/>
        </authorList>
    </citation>
    <scope>NUCLEOTIDE SEQUENCE [LARGE SCALE GENOMIC DNA]</scope>
    <source>
        <tissue evidence="2">Muscle</tissue>
    </source>
</reference>
<accession>A0A4Z2I1T0</accession>
<proteinExistence type="predicted"/>
<keyword evidence="3" id="KW-1185">Reference proteome</keyword>
<sequence length="490" mass="53299">MDKMDVERDEDNVFFPSSSTSASNPSSCAAPSARRSSSNGAEGYAALSEAALSDRGAEEVESGRRGFVTLTVLAEPTGDNVNSRKVVYSLLLRWGETASPAKVEAEPPEPSELTKERLSPQERRGSAAAPCVGVGGRSGGGPCSRLLDLINFFSFRGPVLQHQGLDLAEQVTTLLLQVPLQLAQQLHDTQTGSHTCIEVGLQPGVLQLGLVQLALELLVIRRQHLVVREEMTTAVLAHQGLVLHGLAFVQRRQPLVVSQQLLLNAPQLLAFPYGVVPFALRPRLLLLQLSILGHEGSALRRGGLPLQGEDLSLLTVRLALQLPQLGLHRLALGLQGRILERRREEQFLGGLLAFTQPFAHRLARVPGRSGTQRRPLLLLPLLQGLVAQLHLWGQRDLFRDDSNSDSSILNLLQRGEKKFSPNCGNITLLIFYHIHVKKVLGGDSTHLLSGVSCSARSALSWFRTLISNSWASVSSSLYLCCVFSFSLTSS</sequence>
<evidence type="ECO:0000256" key="1">
    <source>
        <dbReference type="SAM" id="MobiDB-lite"/>
    </source>
</evidence>
<dbReference type="AlphaFoldDB" id="A0A4Z2I1T0"/>
<feature type="region of interest" description="Disordered" evidence="1">
    <location>
        <begin position="1"/>
        <end position="42"/>
    </location>
</feature>
<organism evidence="2 3">
    <name type="scientific">Liparis tanakae</name>
    <name type="common">Tanaka's snailfish</name>
    <dbReference type="NCBI Taxonomy" id="230148"/>
    <lineage>
        <taxon>Eukaryota</taxon>
        <taxon>Metazoa</taxon>
        <taxon>Chordata</taxon>
        <taxon>Craniata</taxon>
        <taxon>Vertebrata</taxon>
        <taxon>Euteleostomi</taxon>
        <taxon>Actinopterygii</taxon>
        <taxon>Neopterygii</taxon>
        <taxon>Teleostei</taxon>
        <taxon>Neoteleostei</taxon>
        <taxon>Acanthomorphata</taxon>
        <taxon>Eupercaria</taxon>
        <taxon>Perciformes</taxon>
        <taxon>Cottioidei</taxon>
        <taxon>Cottales</taxon>
        <taxon>Liparidae</taxon>
        <taxon>Liparis</taxon>
    </lineage>
</organism>
<name>A0A4Z2I1T0_9TELE</name>
<gene>
    <name evidence="2" type="ORF">EYF80_018541</name>
</gene>
<comment type="caution">
    <text evidence="2">The sequence shown here is derived from an EMBL/GenBank/DDBJ whole genome shotgun (WGS) entry which is preliminary data.</text>
</comment>